<dbReference type="Gene3D" id="3.30.200.20">
    <property type="entry name" value="Phosphorylase Kinase, domain 1"/>
    <property type="match status" value="1"/>
</dbReference>
<reference evidence="7 8" key="1">
    <citation type="submission" date="2021-03" db="EMBL/GenBank/DDBJ databases">
        <title>Genomic and phenotypic characterization of Chloracidobacterium isolates provides evidence for multiple species.</title>
        <authorList>
            <person name="Saini M.K."/>
            <person name="Costas A.M.G."/>
            <person name="Tank M."/>
            <person name="Bryant D.A."/>
        </authorList>
    </citation>
    <scope>NUCLEOTIDE SEQUENCE [LARGE SCALE GENOMIC DNA]</scope>
    <source>
        <strain evidence="7 8">N</strain>
    </source>
</reference>
<keyword evidence="3 7" id="KW-0418">Kinase</keyword>
<keyword evidence="1" id="KW-0808">Transferase</keyword>
<evidence type="ECO:0000256" key="4">
    <source>
        <dbReference type="ARBA" id="ARBA00022840"/>
    </source>
</evidence>
<sequence>MKLCPVCHTCYEDRARFCVRDGAQLLTGLPGPTLLPGDRFRFLRLLATGRMGDAYLATDAVANHHVLIKALPAHLFSNAESCQQFTANLTRLTTLQVPNLVAYQAVIEMGQGHVALVTEYVVGHDLREELADHRPLSPRRAATVIAGVAQGMAAAHAVGIPHLDLKPENILLFADAETQALRVKVADVGLACLKEGLAGSVTDDTGSEIARLPYYTSPEACHGEALDWRTDIYSLGVILYEMLAGRPPFYAKSPGQVLAMQTDTPPKPLSLINPSLPEALVQLTMRMLAKQPAERPQTMQEVGDVCQRWLQSQEGNESFIPPSPRGGTVAEAPASAASVSSSAAPGISPPLTASYDLPLRLTIIDADDEGNRSRTIPGRVQEASPQGMRILTGTVETGQLNIIRDHTVAFKNRLAIEVDLPDGTVRMHGFAVRYQRAPDGRNWVVYIYIKEMPRDDRRRYEAFLRERSA</sequence>
<dbReference type="InterPro" id="IPR011009">
    <property type="entry name" value="Kinase-like_dom_sf"/>
</dbReference>
<dbReference type="GO" id="GO:0004674">
    <property type="term" value="F:protein serine/threonine kinase activity"/>
    <property type="evidence" value="ECO:0007669"/>
    <property type="project" value="UniProtKB-KW"/>
</dbReference>
<keyword evidence="2" id="KW-0547">Nucleotide-binding</keyword>
<evidence type="ECO:0000313" key="7">
    <source>
        <dbReference type="EMBL" id="QUV95077.1"/>
    </source>
</evidence>
<evidence type="ECO:0000259" key="6">
    <source>
        <dbReference type="PROSITE" id="PS50011"/>
    </source>
</evidence>
<dbReference type="SUPFAM" id="SSF56112">
    <property type="entry name" value="Protein kinase-like (PK-like)"/>
    <property type="match status" value="1"/>
</dbReference>
<organism evidence="7 8">
    <name type="scientific">Chloracidobacterium sp. N</name>
    <dbReference type="NCBI Taxonomy" id="2821540"/>
    <lineage>
        <taxon>Bacteria</taxon>
        <taxon>Pseudomonadati</taxon>
        <taxon>Acidobacteriota</taxon>
        <taxon>Terriglobia</taxon>
        <taxon>Terriglobales</taxon>
        <taxon>Acidobacteriaceae</taxon>
        <taxon>Chloracidobacterium</taxon>
        <taxon>Chloracidobacterium aggregatum</taxon>
    </lineage>
</organism>
<dbReference type="RefSeq" id="WP_211423317.1">
    <property type="nucleotide sequence ID" value="NZ_CP072643.1"/>
</dbReference>
<feature type="domain" description="Protein kinase" evidence="6">
    <location>
        <begin position="40"/>
        <end position="310"/>
    </location>
</feature>
<dbReference type="Pfam" id="PF00069">
    <property type="entry name" value="Pkinase"/>
    <property type="match status" value="1"/>
</dbReference>
<evidence type="ECO:0000256" key="2">
    <source>
        <dbReference type="ARBA" id="ARBA00022741"/>
    </source>
</evidence>
<keyword evidence="4" id="KW-0067">ATP-binding</keyword>
<dbReference type="SMART" id="SM00220">
    <property type="entry name" value="S_TKc"/>
    <property type="match status" value="1"/>
</dbReference>
<keyword evidence="7" id="KW-0723">Serine/threonine-protein kinase</keyword>
<feature type="region of interest" description="Disordered" evidence="5">
    <location>
        <begin position="315"/>
        <end position="334"/>
    </location>
</feature>
<evidence type="ECO:0000256" key="5">
    <source>
        <dbReference type="SAM" id="MobiDB-lite"/>
    </source>
</evidence>
<protein>
    <submittedName>
        <fullName evidence="7">Serine/threonine protein kinase</fullName>
    </submittedName>
</protein>
<dbReference type="Gene3D" id="1.10.510.10">
    <property type="entry name" value="Transferase(Phosphotransferase) domain 1"/>
    <property type="match status" value="1"/>
</dbReference>
<dbReference type="EMBL" id="CP072643">
    <property type="protein sequence ID" value="QUV95077.1"/>
    <property type="molecule type" value="Genomic_DNA"/>
</dbReference>
<dbReference type="CDD" id="cd14014">
    <property type="entry name" value="STKc_PknB_like"/>
    <property type="match status" value="1"/>
</dbReference>
<name>A0ABX8B4P8_9BACT</name>
<gene>
    <name evidence="7" type="ORF">J8C05_13695</name>
</gene>
<evidence type="ECO:0000256" key="3">
    <source>
        <dbReference type="ARBA" id="ARBA00022777"/>
    </source>
</evidence>
<dbReference type="InterPro" id="IPR000719">
    <property type="entry name" value="Prot_kinase_dom"/>
</dbReference>
<dbReference type="PROSITE" id="PS50011">
    <property type="entry name" value="PROTEIN_KINASE_DOM"/>
    <property type="match status" value="1"/>
</dbReference>
<dbReference type="PANTHER" id="PTHR43289">
    <property type="entry name" value="MITOGEN-ACTIVATED PROTEIN KINASE KINASE KINASE 20-RELATED"/>
    <property type="match status" value="1"/>
</dbReference>
<dbReference type="Proteomes" id="UP000677668">
    <property type="component" value="Chromosome 2"/>
</dbReference>
<evidence type="ECO:0000256" key="1">
    <source>
        <dbReference type="ARBA" id="ARBA00022679"/>
    </source>
</evidence>
<dbReference type="PANTHER" id="PTHR43289:SF6">
    <property type="entry name" value="SERINE_THREONINE-PROTEIN KINASE NEKL-3"/>
    <property type="match status" value="1"/>
</dbReference>
<dbReference type="PROSITE" id="PS00108">
    <property type="entry name" value="PROTEIN_KINASE_ST"/>
    <property type="match status" value="1"/>
</dbReference>
<evidence type="ECO:0000313" key="8">
    <source>
        <dbReference type="Proteomes" id="UP000677668"/>
    </source>
</evidence>
<keyword evidence="8" id="KW-1185">Reference proteome</keyword>
<proteinExistence type="predicted"/>
<accession>A0ABX8B4P8</accession>
<dbReference type="InterPro" id="IPR008271">
    <property type="entry name" value="Ser/Thr_kinase_AS"/>
</dbReference>